<protein>
    <submittedName>
        <fullName evidence="6">ATP synthase mitochondrial F1 complex assembly factor 1</fullName>
    </submittedName>
</protein>
<comment type="caution">
    <text evidence="6">The sequence shown here is derived from an EMBL/GenBank/DDBJ whole genome shotgun (WGS) entry which is preliminary data.</text>
</comment>
<evidence type="ECO:0000313" key="6">
    <source>
        <dbReference type="EMBL" id="OMH86341.1"/>
    </source>
</evidence>
<dbReference type="PANTHER" id="PTHR13126:SF0">
    <property type="entry name" value="ATP SYNTHASE MITOCHONDRIAL F1 COMPLEX ASSEMBLY FACTOR 1"/>
    <property type="match status" value="1"/>
</dbReference>
<sequence>MERADEIPFCSIGLDSALEAENEAARKLLNPNLEHYHTVCPLKPFSHMILSYSTKRRTSKSVETGESSGGFEDGLHKVGLEEIKEGKIEYLSEGLVRKLGHLNQKHRRQGLIGKKVSTFLKFEAAKGTEYYSFGPFRKKNNSSSSHNSGSISENINGISSRTLPNNSRDASSQGRKGDDKNKEPQGLWGAIKRLTSAGKDECGEVEREGGMEVQEGKDEETAGTVELKCIGKEGTGEVYVGQLMDGQGKEMIVVVCGHGFTKETAERWWDWNTKTNKVHGLGEDVPKVRSALCVVYMAEITILHRIACFGLDNILPSPINFNTKPNEAIWSSIYNIHSNNNDNSSLGSEKRWMSLLLSRHGIVEMGYPLTPTAINIGDEHETVMAAERVALSGVLGESLLSLVHPEDYPSSINSLDFYDDPDQSTANKLGGNNDDQAGFVLVAIQPLEDRKKEMKISSAFAAHTLSLVDRNKSVSSYTRLSAQPGERLYPFTSELDLYSLSLADAQPDEADGQTPDGNTDDNTRPGSSLEIVSSSFVEEQYQKNDIQSNSGSETNKNSMVKNASNSPADDYLGPSYDLLVPIDSDYHASISRNYTRRNSLFVGYGDHLNLSNSSGTRIGNLLEFDTSGVPEDPERPLLQNTTANFEPHRKNELDNGLPKQSGECQDKIDINDFTLSENSEPFKNNAKNVLYKNGGAGGKKSLGFLPRQKRLWPIRTTTLVQAQLTAYNKMKIVLTGISEKGGLNADKYERMKPFLKVGNGFGVLGNQMSSLSTNYTLKYREKLMAKARREGYKSIEEMKQAYFLNKRKINLDNEGATESSKSSESAPSVKDSSSVNVGGDSGNTNSQVKGGTGIAPGNGGDKYASRNNLPPTVKSLDKIVKMELLENKTAKEIEEIWKVYHMQSPTTTTLDNKKATIDISAVIPTESYKKLLDNSTKTPFFILPLPREQKEINEDTKTTSTDANNGGIEFYVVQFDHHMIYFTSLLEYQTKTRISRAGGSSPGTAMSGAQPYLILTHYTDFIESKGIVLMRGEITTNSHILDIQSAQLLVMIMQLFYVTPNEQRQNIMNIFKNDPSKFNYNQLINSIDVI</sequence>
<dbReference type="OrthoDB" id="16535at2759"/>
<gene>
    <name evidence="6" type="ORF">AX774_g99</name>
</gene>
<name>A0A1R1PZG4_ZANCU</name>
<evidence type="ECO:0000256" key="2">
    <source>
        <dbReference type="ARBA" id="ARBA00009116"/>
    </source>
</evidence>
<dbReference type="AlphaFoldDB" id="A0A1R1PZG4"/>
<evidence type="ECO:0000256" key="1">
    <source>
        <dbReference type="ARBA" id="ARBA00004173"/>
    </source>
</evidence>
<dbReference type="Pfam" id="PF06644">
    <property type="entry name" value="ATP11"/>
    <property type="match status" value="1"/>
</dbReference>
<feature type="compositionally biased region" description="Low complexity" evidence="5">
    <location>
        <begin position="141"/>
        <end position="160"/>
    </location>
</feature>
<keyword evidence="4" id="KW-0496">Mitochondrion</keyword>
<evidence type="ECO:0000256" key="4">
    <source>
        <dbReference type="ARBA" id="ARBA00023128"/>
    </source>
</evidence>
<dbReference type="Proteomes" id="UP000188320">
    <property type="component" value="Unassembled WGS sequence"/>
</dbReference>
<dbReference type="GO" id="GO:0033615">
    <property type="term" value="P:mitochondrial proton-transporting ATP synthase complex assembly"/>
    <property type="evidence" value="ECO:0007669"/>
    <property type="project" value="TreeGrafter"/>
</dbReference>
<feature type="region of interest" description="Disordered" evidence="5">
    <location>
        <begin position="814"/>
        <end position="870"/>
    </location>
</feature>
<feature type="compositionally biased region" description="Polar residues" evidence="5">
    <location>
        <begin position="540"/>
        <end position="567"/>
    </location>
</feature>
<dbReference type="GO" id="GO:0005739">
    <property type="term" value="C:mitochondrion"/>
    <property type="evidence" value="ECO:0007669"/>
    <property type="project" value="UniProtKB-SubCell"/>
</dbReference>
<organism evidence="6 7">
    <name type="scientific">Zancudomyces culisetae</name>
    <name type="common">Gut fungus</name>
    <name type="synonym">Smittium culisetae</name>
    <dbReference type="NCBI Taxonomy" id="1213189"/>
    <lineage>
        <taxon>Eukaryota</taxon>
        <taxon>Fungi</taxon>
        <taxon>Fungi incertae sedis</taxon>
        <taxon>Zoopagomycota</taxon>
        <taxon>Kickxellomycotina</taxon>
        <taxon>Harpellomycetes</taxon>
        <taxon>Harpellales</taxon>
        <taxon>Legeriomycetaceae</taxon>
        <taxon>Zancudomyces</taxon>
    </lineage>
</organism>
<reference evidence="7" key="1">
    <citation type="submission" date="2017-01" db="EMBL/GenBank/DDBJ databases">
        <authorList>
            <person name="Wang Y."/>
            <person name="White M."/>
            <person name="Kvist S."/>
            <person name="Moncalvo J.-M."/>
        </authorList>
    </citation>
    <scope>NUCLEOTIDE SEQUENCE [LARGE SCALE GENOMIC DNA]</scope>
    <source>
        <strain evidence="7">COL-18-3</strain>
    </source>
</reference>
<proteinExistence type="inferred from homology"/>
<keyword evidence="7" id="KW-1185">Reference proteome</keyword>
<accession>A0A1R1PZG4</accession>
<feature type="region of interest" description="Disordered" evidence="5">
    <location>
        <begin position="643"/>
        <end position="662"/>
    </location>
</feature>
<keyword evidence="3" id="KW-0809">Transit peptide</keyword>
<evidence type="ECO:0000256" key="3">
    <source>
        <dbReference type="ARBA" id="ARBA00022946"/>
    </source>
</evidence>
<dbReference type="EMBL" id="LSSK01000008">
    <property type="protein sequence ID" value="OMH86341.1"/>
    <property type="molecule type" value="Genomic_DNA"/>
</dbReference>
<feature type="region of interest" description="Disordered" evidence="5">
    <location>
        <begin position="506"/>
        <end position="528"/>
    </location>
</feature>
<feature type="compositionally biased region" description="Gly residues" evidence="5">
    <location>
        <begin position="850"/>
        <end position="860"/>
    </location>
</feature>
<comment type="subcellular location">
    <subcellularLocation>
        <location evidence="1">Mitochondrion</location>
    </subcellularLocation>
</comment>
<feature type="region of interest" description="Disordered" evidence="5">
    <location>
        <begin position="540"/>
        <end position="568"/>
    </location>
</feature>
<evidence type="ECO:0000313" key="7">
    <source>
        <dbReference type="Proteomes" id="UP000188320"/>
    </source>
</evidence>
<dbReference type="InterPro" id="IPR010591">
    <property type="entry name" value="ATP11"/>
</dbReference>
<feature type="compositionally biased region" description="Polar residues" evidence="5">
    <location>
        <begin position="161"/>
        <end position="174"/>
    </location>
</feature>
<feature type="region of interest" description="Disordered" evidence="5">
    <location>
        <begin position="133"/>
        <end position="190"/>
    </location>
</feature>
<comment type="similarity">
    <text evidence="2">Belongs to the ATP11 family.</text>
</comment>
<evidence type="ECO:0000256" key="5">
    <source>
        <dbReference type="SAM" id="MobiDB-lite"/>
    </source>
</evidence>
<dbReference type="PANTHER" id="PTHR13126">
    <property type="entry name" value="CHAPERONE ATP11"/>
    <property type="match status" value="1"/>
</dbReference>
<feature type="compositionally biased region" description="Low complexity" evidence="5">
    <location>
        <begin position="818"/>
        <end position="846"/>
    </location>
</feature>